<protein>
    <recommendedName>
        <fullName evidence="3">Preprotein translocase subunit YajC</fullName>
    </recommendedName>
</protein>
<organism evidence="1 2">
    <name type="scientific">Asaia krungthepensis NRIC 0535</name>
    <dbReference type="NCBI Taxonomy" id="1307925"/>
    <lineage>
        <taxon>Bacteria</taxon>
        <taxon>Pseudomonadati</taxon>
        <taxon>Pseudomonadota</taxon>
        <taxon>Alphaproteobacteria</taxon>
        <taxon>Acetobacterales</taxon>
        <taxon>Acetobacteraceae</taxon>
        <taxon>Asaia</taxon>
    </lineage>
</organism>
<proteinExistence type="predicted"/>
<name>A0ABQ0Q412_9PROT</name>
<comment type="caution">
    <text evidence="1">The sequence shown here is derived from an EMBL/GenBank/DDBJ whole genome shotgun (WGS) entry which is preliminary data.</text>
</comment>
<sequence length="234" mass="25176">MDQPDILARLTPKKDKNAPMVSRTTRMTRRLLRPALTALLLTAPAFTLPAAPASAQAVITGNQSMTATVESVDPEARSVLLRDKKGSLLTITIPKGAKDLPHLDAGDQVSMRFFQTMAATIAKPDSPLPESTVSSAKGYAKRHPHGTLISFQRQRVRIVAVDAASHKVTFIDHSDITRTVTITQKVLFPLLGSLKMGDEVDVTTMDAVSFSVLNRTVNGAVSVTENQGTQPASH</sequence>
<dbReference type="EMBL" id="BAPV01000020">
    <property type="protein sequence ID" value="GBQ90312.1"/>
    <property type="molecule type" value="Genomic_DNA"/>
</dbReference>
<gene>
    <name evidence="1" type="ORF">AA0535_2013</name>
</gene>
<evidence type="ECO:0000313" key="1">
    <source>
        <dbReference type="EMBL" id="GBQ90312.1"/>
    </source>
</evidence>
<accession>A0ABQ0Q412</accession>
<dbReference type="Proteomes" id="UP001062776">
    <property type="component" value="Unassembled WGS sequence"/>
</dbReference>
<keyword evidence="2" id="KW-1185">Reference proteome</keyword>
<evidence type="ECO:0000313" key="2">
    <source>
        <dbReference type="Proteomes" id="UP001062776"/>
    </source>
</evidence>
<reference evidence="1" key="1">
    <citation type="submission" date="2013-04" db="EMBL/GenBank/DDBJ databases">
        <title>The genome sequencing project of 58 acetic acid bacteria.</title>
        <authorList>
            <person name="Okamoto-Kainuma A."/>
            <person name="Ishikawa M."/>
            <person name="Umino S."/>
            <person name="Koizumi Y."/>
            <person name="Shiwa Y."/>
            <person name="Yoshikawa H."/>
            <person name="Matsutani M."/>
            <person name="Matsushita K."/>
        </authorList>
    </citation>
    <scope>NUCLEOTIDE SEQUENCE</scope>
    <source>
        <strain evidence="1">NRIC 0535</strain>
    </source>
</reference>
<evidence type="ECO:0008006" key="3">
    <source>
        <dbReference type="Google" id="ProtNLM"/>
    </source>
</evidence>